<dbReference type="InterPro" id="IPR052528">
    <property type="entry name" value="Sugar_transport-like"/>
</dbReference>
<feature type="transmembrane region" description="Helical" evidence="1">
    <location>
        <begin position="259"/>
        <end position="278"/>
    </location>
</feature>
<feature type="transmembrane region" description="Helical" evidence="1">
    <location>
        <begin position="88"/>
        <end position="111"/>
    </location>
</feature>
<evidence type="ECO:0000313" key="2">
    <source>
        <dbReference type="EMBL" id="GGP20908.1"/>
    </source>
</evidence>
<keyword evidence="1" id="KW-1133">Transmembrane helix</keyword>
<dbReference type="Gene3D" id="1.20.1250.20">
    <property type="entry name" value="MFS general substrate transporter like domains"/>
    <property type="match status" value="2"/>
</dbReference>
<evidence type="ECO:0000256" key="1">
    <source>
        <dbReference type="SAM" id="Phobius"/>
    </source>
</evidence>
<protein>
    <submittedName>
        <fullName evidence="2">MFS transporter</fullName>
    </submittedName>
</protein>
<accession>A0A830GVX6</accession>
<dbReference type="RefSeq" id="WP_188596396.1">
    <property type="nucleotide sequence ID" value="NZ_BMNL01000002.1"/>
</dbReference>
<reference evidence="2" key="1">
    <citation type="journal article" date="2014" name="Int. J. Syst. Evol. Microbiol.">
        <title>Complete genome sequence of Corynebacterium casei LMG S-19264T (=DSM 44701T), isolated from a smear-ripened cheese.</title>
        <authorList>
            <consortium name="US DOE Joint Genome Institute (JGI-PGF)"/>
            <person name="Walter F."/>
            <person name="Albersmeier A."/>
            <person name="Kalinowski J."/>
            <person name="Ruckert C."/>
        </authorList>
    </citation>
    <scope>NUCLEOTIDE SEQUENCE</scope>
    <source>
        <strain evidence="2">JCM 10088</strain>
    </source>
</reference>
<keyword evidence="3" id="KW-1185">Reference proteome</keyword>
<dbReference type="InterPro" id="IPR011701">
    <property type="entry name" value="MFS"/>
</dbReference>
<feature type="transmembrane region" description="Helical" evidence="1">
    <location>
        <begin position="123"/>
        <end position="146"/>
    </location>
</feature>
<feature type="transmembrane region" description="Helical" evidence="1">
    <location>
        <begin position="315"/>
        <end position="339"/>
    </location>
</feature>
<dbReference type="SUPFAM" id="SSF103473">
    <property type="entry name" value="MFS general substrate transporter"/>
    <property type="match status" value="1"/>
</dbReference>
<dbReference type="OrthoDB" id="117970at2157"/>
<dbReference type="EMBL" id="BMNL01000002">
    <property type="protein sequence ID" value="GGP20908.1"/>
    <property type="molecule type" value="Genomic_DNA"/>
</dbReference>
<dbReference type="Proteomes" id="UP000610960">
    <property type="component" value="Unassembled WGS sequence"/>
</dbReference>
<evidence type="ECO:0000313" key="3">
    <source>
        <dbReference type="Proteomes" id="UP000610960"/>
    </source>
</evidence>
<gene>
    <name evidence="2" type="ORF">GCM10007981_10880</name>
</gene>
<dbReference type="PANTHER" id="PTHR23526">
    <property type="entry name" value="INTEGRAL MEMBRANE TRANSPORT PROTEIN-RELATED"/>
    <property type="match status" value="1"/>
</dbReference>
<proteinExistence type="predicted"/>
<feature type="transmembrane region" description="Helical" evidence="1">
    <location>
        <begin position="152"/>
        <end position="177"/>
    </location>
</feature>
<comment type="caution">
    <text evidence="2">The sequence shown here is derived from an EMBL/GenBank/DDBJ whole genome shotgun (WGS) entry which is preliminary data.</text>
</comment>
<dbReference type="InterPro" id="IPR036259">
    <property type="entry name" value="MFS_trans_sf"/>
</dbReference>
<dbReference type="Pfam" id="PF07690">
    <property type="entry name" value="MFS_1"/>
    <property type="match status" value="1"/>
</dbReference>
<dbReference type="AlphaFoldDB" id="A0A830GVX6"/>
<feature type="transmembrane region" description="Helical" evidence="1">
    <location>
        <begin position="64"/>
        <end position="82"/>
    </location>
</feature>
<reference evidence="2" key="2">
    <citation type="submission" date="2020-09" db="EMBL/GenBank/DDBJ databases">
        <authorList>
            <person name="Sun Q."/>
            <person name="Ohkuma M."/>
        </authorList>
    </citation>
    <scope>NUCLEOTIDE SEQUENCE</scope>
    <source>
        <strain evidence="2">JCM 10088</strain>
    </source>
</reference>
<keyword evidence="1" id="KW-0812">Transmembrane</keyword>
<keyword evidence="1" id="KW-0472">Membrane</keyword>
<feature type="transmembrane region" description="Helical" evidence="1">
    <location>
        <begin position="189"/>
        <end position="209"/>
    </location>
</feature>
<feature type="transmembrane region" description="Helical" evidence="1">
    <location>
        <begin position="215"/>
        <end position="238"/>
    </location>
</feature>
<dbReference type="GO" id="GO:0022857">
    <property type="term" value="F:transmembrane transporter activity"/>
    <property type="evidence" value="ECO:0007669"/>
    <property type="project" value="InterPro"/>
</dbReference>
<sequence>MAKLRLYIMLQNIANGLAQPFISFLAAVGGAGGPLLGLVSSANSFFWGVVQLPLSYSKARPGRLLLLGNLLLALLWVLLGLFGPIDSIIYTAIYVGIASLNGLISFAWLLVMEELSKGSRGRVLAEYSFFGSVGGLIATLLAGLWIGRSLAAASYVFYVTAAILALNSINVIGITISERQRLPGPSAPPRFYLVTTLFAVTWSFSWPLFPLAQVYVFDMTTTNVAIISVIAGVSTLALQRRVGRMVDGHRRTMMFLGRLGLITFPLAYALSPNVYWIYVANVVSGFTNSVSNTAYMAYLFDNAKDRNKAIGLYNAVYGAATLLGSIMGGWASSLVIPYLGIRRGLDLLFTADAAARASMAVLYLTLDDASLRPAAVAVAKR</sequence>
<organism evidence="2 3">
    <name type="scientific">Thermocladium modestius</name>
    <dbReference type="NCBI Taxonomy" id="62609"/>
    <lineage>
        <taxon>Archaea</taxon>
        <taxon>Thermoproteota</taxon>
        <taxon>Thermoprotei</taxon>
        <taxon>Thermoproteales</taxon>
        <taxon>Thermoproteaceae</taxon>
        <taxon>Thermocladium</taxon>
    </lineage>
</organism>
<dbReference type="PANTHER" id="PTHR23526:SF2">
    <property type="entry name" value="MAJOR FACILITATOR SUPERFAMILY (MFS) PROFILE DOMAIN-CONTAINING PROTEIN"/>
    <property type="match status" value="1"/>
</dbReference>
<name>A0A830GVX6_9CREN</name>